<dbReference type="RefSeq" id="WP_115090718.1">
    <property type="nucleotide sequence ID" value="NZ_CP068107.1"/>
</dbReference>
<sequence>MLEHSLQQAIKVYANADEASAYVADKIAQIIKAKQEKGNLAILGLATGSTPKGVYRELVRLHQSEGLSFQNVVTFNLDEYYPMHPVEEQSYVAFMKQNLFNHIDIPAHQIHIPDGTLELSAIQAYCDLYEKKIVDFGGLDMQLLGIGRSGHIGFNEPGSLQESLTRLVQLDTITREDAADDFGGADKVPTQAITMGIQTIVQAKQIFLLALSERKAAIIQKALKGEISTAVPATFLQQLEHVEYILDQKAAALL</sequence>
<dbReference type="InterPro" id="IPR052960">
    <property type="entry name" value="GlcN6P_deaminase-like"/>
</dbReference>
<dbReference type="SUPFAM" id="SSF100950">
    <property type="entry name" value="NagB/RpiA/CoA transferase-like"/>
    <property type="match status" value="1"/>
</dbReference>
<dbReference type="EC" id="3.5.99.6" evidence="1"/>
<dbReference type="Proteomes" id="UP000255024">
    <property type="component" value="Unassembled WGS sequence"/>
</dbReference>
<accession>A0A378RNW3</accession>
<keyword evidence="4" id="KW-1185">Reference proteome</keyword>
<dbReference type="InterPro" id="IPR006148">
    <property type="entry name" value="Glc/Gal-6P_isomerase"/>
</dbReference>
<evidence type="ECO:0000313" key="4">
    <source>
        <dbReference type="Proteomes" id="UP000255024"/>
    </source>
</evidence>
<dbReference type="InterPro" id="IPR037171">
    <property type="entry name" value="NagB/RpiA_transferase-like"/>
</dbReference>
<dbReference type="Pfam" id="PF01182">
    <property type="entry name" value="Glucosamine_iso"/>
    <property type="match status" value="1"/>
</dbReference>
<keyword evidence="3" id="KW-0378">Hydrolase</keyword>
<dbReference type="InterPro" id="IPR004547">
    <property type="entry name" value="Glucosamine6P_isomerase"/>
</dbReference>
<gene>
    <name evidence="3" type="primary">nagB</name>
    <name evidence="3" type="ORF">NCTC11179_01394</name>
</gene>
<dbReference type="EMBL" id="UGQL01000001">
    <property type="protein sequence ID" value="STZ27857.1"/>
    <property type="molecule type" value="Genomic_DNA"/>
</dbReference>
<name>A0A378RNW3_MYROD</name>
<dbReference type="AlphaFoldDB" id="A0A378RNW3"/>
<evidence type="ECO:0000259" key="2">
    <source>
        <dbReference type="Pfam" id="PF01182"/>
    </source>
</evidence>
<dbReference type="GO" id="GO:0004342">
    <property type="term" value="F:glucosamine-6-phosphate deaminase activity"/>
    <property type="evidence" value="ECO:0007669"/>
    <property type="project" value="UniProtKB-UniRule"/>
</dbReference>
<dbReference type="PANTHER" id="PTHR42892:SF1">
    <property type="entry name" value="GLUCOSAMINE-6-PHOSPHATE ISOMERASE"/>
    <property type="match status" value="1"/>
</dbReference>
<dbReference type="GO" id="GO:0005975">
    <property type="term" value="P:carbohydrate metabolic process"/>
    <property type="evidence" value="ECO:0007669"/>
    <property type="project" value="InterPro"/>
</dbReference>
<evidence type="ECO:0000313" key="3">
    <source>
        <dbReference type="EMBL" id="STZ27857.1"/>
    </source>
</evidence>
<dbReference type="GO" id="GO:0006046">
    <property type="term" value="P:N-acetylglucosamine catabolic process"/>
    <property type="evidence" value="ECO:0007669"/>
    <property type="project" value="UniProtKB-UniRule"/>
</dbReference>
<proteinExistence type="predicted"/>
<dbReference type="PANTHER" id="PTHR42892">
    <property type="entry name" value="GLUCOSAMINE-6-PHOSPHATE DEAMINASE-LIKE PROTEIN BT_0258-RELATED"/>
    <property type="match status" value="1"/>
</dbReference>
<dbReference type="CDD" id="cd01399">
    <property type="entry name" value="GlcN6P_deaminase"/>
    <property type="match status" value="1"/>
</dbReference>
<organism evidence="3 4">
    <name type="scientific">Myroides odoratus</name>
    <name type="common">Flavobacterium odoratum</name>
    <dbReference type="NCBI Taxonomy" id="256"/>
    <lineage>
        <taxon>Bacteria</taxon>
        <taxon>Pseudomonadati</taxon>
        <taxon>Bacteroidota</taxon>
        <taxon>Flavobacteriia</taxon>
        <taxon>Flavobacteriales</taxon>
        <taxon>Flavobacteriaceae</taxon>
        <taxon>Myroides</taxon>
    </lineage>
</organism>
<dbReference type="NCBIfam" id="TIGR00502">
    <property type="entry name" value="nagB"/>
    <property type="match status" value="1"/>
</dbReference>
<reference evidence="3 4" key="1">
    <citation type="submission" date="2018-06" db="EMBL/GenBank/DDBJ databases">
        <authorList>
            <consortium name="Pathogen Informatics"/>
            <person name="Doyle S."/>
        </authorList>
    </citation>
    <scope>NUCLEOTIDE SEQUENCE [LARGE SCALE GENOMIC DNA]</scope>
    <source>
        <strain evidence="3 4">NCTC11179</strain>
    </source>
</reference>
<feature type="domain" description="Glucosamine/galactosamine-6-phosphate isomerase" evidence="2">
    <location>
        <begin position="15"/>
        <end position="237"/>
    </location>
</feature>
<dbReference type="Gene3D" id="3.40.50.1360">
    <property type="match status" value="1"/>
</dbReference>
<protein>
    <recommendedName>
        <fullName evidence="1">Glucosamine-6-phosphate deaminase</fullName>
        <ecNumber evidence="1">3.5.99.6</ecNumber>
    </recommendedName>
</protein>
<evidence type="ECO:0000256" key="1">
    <source>
        <dbReference type="NCBIfam" id="TIGR00502"/>
    </source>
</evidence>